<dbReference type="AlphaFoldDB" id="A0A8B6X8A1"/>
<dbReference type="PRINTS" id="PR00164">
    <property type="entry name" value="ABC2TRNSPORT"/>
</dbReference>
<evidence type="ECO:0000256" key="11">
    <source>
        <dbReference type="RuleBase" id="RU361157"/>
    </source>
</evidence>
<reference evidence="14" key="5">
    <citation type="journal article" date="2015" name="F1000Prime Rep">
        <title>Structure and mechanism of ABC transporters.</title>
        <authorList>
            <person name="Wilkens S."/>
        </authorList>
    </citation>
    <scope>NUCLEOTIDE SEQUENCE</scope>
</reference>
<reference evidence="14" key="3">
    <citation type="journal article" date="2014" name="J. Gen. Physiol.">
        <title>Structural diversity of ABC transporters.</title>
        <authorList>
            <person name="ter Beek J."/>
            <person name="Guskov A."/>
            <person name="Slotboom D.J."/>
        </authorList>
    </citation>
    <scope>NUCLEOTIDE SEQUENCE</scope>
</reference>
<accession>A0A8B6X8A1</accession>
<feature type="transmembrane region" description="Helical" evidence="11">
    <location>
        <begin position="40"/>
        <end position="65"/>
    </location>
</feature>
<feature type="transmembrane region" description="Helical" evidence="11">
    <location>
        <begin position="189"/>
        <end position="207"/>
    </location>
</feature>
<dbReference type="GO" id="GO:0140359">
    <property type="term" value="F:ABC-type transporter activity"/>
    <property type="evidence" value="ECO:0007669"/>
    <property type="project" value="InterPro"/>
</dbReference>
<keyword evidence="9" id="KW-0625">Polysaccharide transport</keyword>
<evidence type="ECO:0000256" key="7">
    <source>
        <dbReference type="ARBA" id="ARBA00022903"/>
    </source>
</evidence>
<evidence type="ECO:0000256" key="1">
    <source>
        <dbReference type="ARBA" id="ARBA00004651"/>
    </source>
</evidence>
<keyword evidence="6 11" id="KW-0812">Transmembrane</keyword>
<name>A0A8B6X8A1_9BURK</name>
<evidence type="ECO:0000256" key="2">
    <source>
        <dbReference type="ARBA" id="ARBA00007783"/>
    </source>
</evidence>
<dbReference type="PROSITE" id="PS51012">
    <property type="entry name" value="ABC_TM2"/>
    <property type="match status" value="1"/>
</dbReference>
<reference evidence="14" key="7">
    <citation type="journal article" date="2019" name="Adv. Exp. Med. Biol.">
        <title>ABC Family Transporters.</title>
        <authorList>
            <person name="Liu X."/>
        </authorList>
    </citation>
    <scope>NUCLEOTIDE SEQUENCE</scope>
</reference>
<organism evidence="13 14">
    <name type="scientific">Derxia gummosa DSM 723</name>
    <dbReference type="NCBI Taxonomy" id="1121388"/>
    <lineage>
        <taxon>Bacteria</taxon>
        <taxon>Pseudomonadati</taxon>
        <taxon>Pseudomonadota</taxon>
        <taxon>Betaproteobacteria</taxon>
        <taxon>Burkholderiales</taxon>
        <taxon>Alcaligenaceae</taxon>
        <taxon>Derxia</taxon>
    </lineage>
</organism>
<proteinExistence type="inferred from homology"/>
<feature type="transmembrane region" description="Helical" evidence="11">
    <location>
        <begin position="77"/>
        <end position="93"/>
    </location>
</feature>
<dbReference type="GO" id="GO:0015920">
    <property type="term" value="P:lipopolysaccharide transport"/>
    <property type="evidence" value="ECO:0007669"/>
    <property type="project" value="TreeGrafter"/>
</dbReference>
<evidence type="ECO:0000259" key="12">
    <source>
        <dbReference type="PROSITE" id="PS51012"/>
    </source>
</evidence>
<dbReference type="RefSeq" id="WP_051378091.1">
    <property type="nucleotide sequence ID" value="NZ_AXWS01000007.1"/>
</dbReference>
<evidence type="ECO:0000256" key="9">
    <source>
        <dbReference type="ARBA" id="ARBA00023047"/>
    </source>
</evidence>
<keyword evidence="3 11" id="KW-0813">Transport</keyword>
<dbReference type="InterPro" id="IPR000412">
    <property type="entry name" value="ABC_2_transport"/>
</dbReference>
<keyword evidence="4 11" id="KW-1003">Cell membrane</keyword>
<keyword evidence="5" id="KW-0762">Sugar transport</keyword>
<feature type="transmembrane region" description="Helical" evidence="11">
    <location>
        <begin position="242"/>
        <end position="263"/>
    </location>
</feature>
<evidence type="ECO:0000256" key="8">
    <source>
        <dbReference type="ARBA" id="ARBA00022989"/>
    </source>
</evidence>
<keyword evidence="8 11" id="KW-1133">Transmembrane helix</keyword>
<sequence length="274" mass="30569">MSAPSISEARFNPLPSLAANAGLIIELTRRDVLGRYRGSALGLLWSLFNPLFMLAIYTFAFGTLFKSRWPGHSDSQSHFAIVLFAGLLIFNFFSECISRAPTLILDNANYVKKVVFPLEILPPVAVLSALFHFAVGLSVWCLAYLVLEGHLNGTLILLPFAVLPLVLFTVGNCWFLASLGVYARDVRQIVGVFTSALIFLAPIFYPLEVVPERFRLFIMLNPITHYVEMARQVMIDGGWPNAGYWLAVNLASACYAMLCFGWFQMTRRGFADVI</sequence>
<comment type="similarity">
    <text evidence="2 11">Belongs to the ABC-2 integral membrane protein family.</text>
</comment>
<dbReference type="PIRSF" id="PIRSF006648">
    <property type="entry name" value="DrrB"/>
    <property type="match status" value="1"/>
</dbReference>
<dbReference type="Proteomes" id="UP000675920">
    <property type="component" value="Unplaced"/>
</dbReference>
<keyword evidence="13" id="KW-1185">Reference proteome</keyword>
<dbReference type="InterPro" id="IPR013525">
    <property type="entry name" value="ABC2_TM"/>
</dbReference>
<keyword evidence="10 11" id="KW-0472">Membrane</keyword>
<evidence type="ECO:0000256" key="3">
    <source>
        <dbReference type="ARBA" id="ARBA00022448"/>
    </source>
</evidence>
<reference evidence="14" key="2">
    <citation type="journal article" date="2008" name="Microbiol. Mol. Biol. Rev.">
        <title>Structure, function, and evolution of bacterial ATP-binding cassette systems.</title>
        <authorList>
            <person name="Davidson A.L."/>
            <person name="Dassa E."/>
            <person name="Orelle C."/>
            <person name="Chen J."/>
        </authorList>
    </citation>
    <scope>NUCLEOTIDE SEQUENCE</scope>
</reference>
<dbReference type="PANTHER" id="PTHR30413">
    <property type="entry name" value="INNER MEMBRANE TRANSPORT PERMEASE"/>
    <property type="match status" value="1"/>
</dbReference>
<feature type="transmembrane region" description="Helical" evidence="11">
    <location>
        <begin position="114"/>
        <end position="147"/>
    </location>
</feature>
<reference evidence="14" key="8">
    <citation type="submission" date="2025-08" db="UniProtKB">
        <authorList>
            <consortium name="RefSeq"/>
        </authorList>
    </citation>
    <scope>IDENTIFICATION</scope>
</reference>
<dbReference type="OrthoDB" id="9786910at2"/>
<reference evidence="14" key="6">
    <citation type="journal article" date="2016" name="Nat. Struct. Mol. Biol.">
        <title>Mechanistic diversity in ATP-binding cassette (ABC) transporters.</title>
        <authorList>
            <person name="Locher K.P."/>
        </authorList>
    </citation>
    <scope>NUCLEOTIDE SEQUENCE</scope>
</reference>
<dbReference type="InterPro" id="IPR047817">
    <property type="entry name" value="ABC2_TM_bact-type"/>
</dbReference>
<evidence type="ECO:0000313" key="13">
    <source>
        <dbReference type="Proteomes" id="UP000675920"/>
    </source>
</evidence>
<keyword evidence="7" id="KW-0972">Capsule biogenesis/degradation</keyword>
<reference evidence="14" key="1">
    <citation type="journal article" date="2007" name="Curr. Opin. Struct. Biol.">
        <title>Structure and mechanism of ABC transporter proteins.</title>
        <authorList>
            <person name="Hollenstein K."/>
            <person name="Dawson R.J."/>
            <person name="Locher K.P."/>
        </authorList>
    </citation>
    <scope>NUCLEOTIDE SEQUENCE</scope>
</reference>
<feature type="domain" description="ABC transmembrane type-2" evidence="12">
    <location>
        <begin position="41"/>
        <end position="268"/>
    </location>
</feature>
<feature type="transmembrane region" description="Helical" evidence="11">
    <location>
        <begin position="153"/>
        <end position="177"/>
    </location>
</feature>
<dbReference type="Pfam" id="PF01061">
    <property type="entry name" value="ABC2_membrane"/>
    <property type="match status" value="1"/>
</dbReference>
<reference evidence="14" key="4">
    <citation type="journal article" date="2015" name="Biochem. Soc. Trans.">
        <title>ABC transporter research: going strong 40 years on.</title>
        <authorList>
            <person name="Theodoulou F.L."/>
            <person name="Kerr I.D."/>
        </authorList>
    </citation>
    <scope>NUCLEOTIDE SEQUENCE</scope>
</reference>
<dbReference type="GO" id="GO:0043190">
    <property type="term" value="C:ATP-binding cassette (ABC) transporter complex"/>
    <property type="evidence" value="ECO:0007669"/>
    <property type="project" value="InterPro"/>
</dbReference>
<comment type="subcellular location">
    <subcellularLocation>
        <location evidence="11">Cell inner membrane</location>
        <topology evidence="11">Multi-pass membrane protein</topology>
    </subcellularLocation>
    <subcellularLocation>
        <location evidence="1">Cell membrane</location>
        <topology evidence="1">Multi-pass membrane protein</topology>
    </subcellularLocation>
</comment>
<evidence type="ECO:0000256" key="6">
    <source>
        <dbReference type="ARBA" id="ARBA00022692"/>
    </source>
</evidence>
<evidence type="ECO:0000313" key="14">
    <source>
        <dbReference type="RefSeq" id="WP_051378091.1"/>
    </source>
</evidence>
<dbReference type="GO" id="GO:0015774">
    <property type="term" value="P:polysaccharide transport"/>
    <property type="evidence" value="ECO:0007669"/>
    <property type="project" value="UniProtKB-KW"/>
</dbReference>
<evidence type="ECO:0000256" key="4">
    <source>
        <dbReference type="ARBA" id="ARBA00022475"/>
    </source>
</evidence>
<dbReference type="PANTHER" id="PTHR30413:SF10">
    <property type="entry name" value="CAPSULE POLYSACCHARIDE EXPORT INNER-MEMBRANE PROTEIN CTRC"/>
    <property type="match status" value="1"/>
</dbReference>
<evidence type="ECO:0000256" key="5">
    <source>
        <dbReference type="ARBA" id="ARBA00022597"/>
    </source>
</evidence>
<evidence type="ECO:0000256" key="10">
    <source>
        <dbReference type="ARBA" id="ARBA00023136"/>
    </source>
</evidence>
<protein>
    <recommendedName>
        <fullName evidence="11">Transport permease protein</fullName>
    </recommendedName>
</protein>